<dbReference type="Proteomes" id="UP000029409">
    <property type="component" value="Chromosome"/>
</dbReference>
<dbReference type="PANTHER" id="PTHR14136">
    <property type="entry name" value="BTB_POZ DOMAIN-CONTAINING PROTEIN KCTD9"/>
    <property type="match status" value="1"/>
</dbReference>
<dbReference type="Gene3D" id="2.160.20.80">
    <property type="entry name" value="E3 ubiquitin-protein ligase SopA"/>
    <property type="match status" value="1"/>
</dbReference>
<dbReference type="OrthoDB" id="2536801at2"/>
<dbReference type="InterPro" id="IPR001646">
    <property type="entry name" value="5peptide_repeat"/>
</dbReference>
<dbReference type="RefSeq" id="WP_042207639.1">
    <property type="nucleotide sequence ID" value="NZ_CP009288.1"/>
</dbReference>
<gene>
    <name evidence="1" type="ORF">PDUR_19450</name>
</gene>
<dbReference type="KEGG" id="pdu:PDUR_19450"/>
<dbReference type="eggNOG" id="COG1357">
    <property type="taxonomic scope" value="Bacteria"/>
</dbReference>
<dbReference type="EMBL" id="CP009288">
    <property type="protein sequence ID" value="AIQ13844.1"/>
    <property type="molecule type" value="Genomic_DNA"/>
</dbReference>
<sequence length="376" mass="42830">MQQDALKQWLTQGVAQQREAMIRQMGAEVRAQAHAYTKEWIEPFRKLCLRIQAMQEAGHKRPIAYMHVSYLRSWLGQGKLMCSLEAYDDTWYLDREASIELHEAPWLYAHLETYRNTIEASRKSYGSEILPLESDRVWMEDTAIAGHYVISLVRAAVPRIVELPEFQQLRRADIFRIRAGEYMDLSEDVWVEERREKDAAAIRARLEQRDGSLHRYQDWRSLDLSGGNYESADLGYSHVTGANLAGSRLNKSICAGVDFSRSNMQGVDLSQSVLYDANFSHCDLQGANFWHAAGGQPLILEGQILGTFGVNFTHANLQGANLLFADLEGAYFHGANLDGAKIIWQDAAQFALSEEQKRQVIWMEEDETGQLVEVRP</sequence>
<accession>A0A089IY17</accession>
<dbReference type="PANTHER" id="PTHR14136:SF17">
    <property type="entry name" value="BTB_POZ DOMAIN-CONTAINING PROTEIN KCTD9"/>
    <property type="match status" value="1"/>
</dbReference>
<dbReference type="Pfam" id="PF00805">
    <property type="entry name" value="Pentapeptide"/>
    <property type="match status" value="2"/>
</dbReference>
<protein>
    <recommendedName>
        <fullName evidence="3">Pentapeptide repeat-containing protein</fullName>
    </recommendedName>
</protein>
<proteinExistence type="predicted"/>
<name>A0A089IY17_PAEDU</name>
<keyword evidence="2" id="KW-1185">Reference proteome</keyword>
<dbReference type="SUPFAM" id="SSF141571">
    <property type="entry name" value="Pentapeptide repeat-like"/>
    <property type="match status" value="1"/>
</dbReference>
<organism evidence="1 2">
    <name type="scientific">Paenibacillus durus</name>
    <name type="common">Paenibacillus azotofixans</name>
    <dbReference type="NCBI Taxonomy" id="44251"/>
    <lineage>
        <taxon>Bacteria</taxon>
        <taxon>Bacillati</taxon>
        <taxon>Bacillota</taxon>
        <taxon>Bacilli</taxon>
        <taxon>Bacillales</taxon>
        <taxon>Paenibacillaceae</taxon>
        <taxon>Paenibacillus</taxon>
    </lineage>
</organism>
<evidence type="ECO:0000313" key="2">
    <source>
        <dbReference type="Proteomes" id="UP000029409"/>
    </source>
</evidence>
<reference evidence="1 2" key="1">
    <citation type="submission" date="2014-08" db="EMBL/GenBank/DDBJ databases">
        <title>Comparative genomics of the Paenibacillus odorifer group.</title>
        <authorList>
            <person name="den Bakker H.C."/>
            <person name="Tsai Y.-C."/>
            <person name="Martin N."/>
            <person name="Korlach J."/>
            <person name="Wiedmann M."/>
        </authorList>
    </citation>
    <scope>NUCLEOTIDE SEQUENCE [LARGE SCALE GENOMIC DNA]</scope>
    <source>
        <strain evidence="1 2">DSM 1735</strain>
    </source>
</reference>
<evidence type="ECO:0008006" key="3">
    <source>
        <dbReference type="Google" id="ProtNLM"/>
    </source>
</evidence>
<dbReference type="STRING" id="44251.PDUR_19450"/>
<evidence type="ECO:0000313" key="1">
    <source>
        <dbReference type="EMBL" id="AIQ13844.1"/>
    </source>
</evidence>
<dbReference type="AlphaFoldDB" id="A0A089IY17"/>
<dbReference type="InterPro" id="IPR051082">
    <property type="entry name" value="Pentapeptide-BTB/POZ_domain"/>
</dbReference>